<sequence length="108" mass="12110">MRAKEWQLLCLVFSILLCKADRIHGHESIKLRHSSKSTKIAIKARRIDCGLDTSAGLLWSAAFTALGQRDDSSSSSSERRPRTSVTTLNTTNNFKQYTCRIYGPKLGH</sequence>
<accession>A0A420I816</accession>
<feature type="region of interest" description="Disordered" evidence="1">
    <location>
        <begin position="67"/>
        <end position="87"/>
    </location>
</feature>
<evidence type="ECO:0000256" key="2">
    <source>
        <dbReference type="SAM" id="SignalP"/>
    </source>
</evidence>
<reference evidence="3 4" key="1">
    <citation type="journal article" date="2018" name="BMC Genomics">
        <title>Comparative genome analyses reveal sequence features reflecting distinct modes of host-adaptation between dicot and monocot powdery mildew.</title>
        <authorList>
            <person name="Wu Y."/>
            <person name="Ma X."/>
            <person name="Pan Z."/>
            <person name="Kale S.D."/>
            <person name="Song Y."/>
            <person name="King H."/>
            <person name="Zhang Q."/>
            <person name="Presley C."/>
            <person name="Deng X."/>
            <person name="Wei C.I."/>
            <person name="Xiao S."/>
        </authorList>
    </citation>
    <scope>NUCLEOTIDE SEQUENCE [LARGE SCALE GENOMIC DNA]</scope>
    <source>
        <strain evidence="3">UMSG2</strain>
    </source>
</reference>
<comment type="caution">
    <text evidence="3">The sequence shown here is derived from an EMBL/GenBank/DDBJ whole genome shotgun (WGS) entry which is preliminary data.</text>
</comment>
<keyword evidence="2" id="KW-0732">Signal</keyword>
<organism evidence="3 4">
    <name type="scientific">Erysiphe neolycopersici</name>
    <dbReference type="NCBI Taxonomy" id="212602"/>
    <lineage>
        <taxon>Eukaryota</taxon>
        <taxon>Fungi</taxon>
        <taxon>Dikarya</taxon>
        <taxon>Ascomycota</taxon>
        <taxon>Pezizomycotina</taxon>
        <taxon>Leotiomycetes</taxon>
        <taxon>Erysiphales</taxon>
        <taxon>Erysiphaceae</taxon>
        <taxon>Erysiphe</taxon>
    </lineage>
</organism>
<feature type="chain" id="PRO_5019106576" description="Secreted protein" evidence="2">
    <location>
        <begin position="21"/>
        <end position="108"/>
    </location>
</feature>
<keyword evidence="4" id="KW-1185">Reference proteome</keyword>
<dbReference type="Proteomes" id="UP000286134">
    <property type="component" value="Unassembled WGS sequence"/>
</dbReference>
<evidence type="ECO:0008006" key="5">
    <source>
        <dbReference type="Google" id="ProtNLM"/>
    </source>
</evidence>
<proteinExistence type="predicted"/>
<dbReference type="AlphaFoldDB" id="A0A420I816"/>
<dbReference type="EMBL" id="MCFK01000302">
    <property type="protein sequence ID" value="RKF65784.1"/>
    <property type="molecule type" value="Genomic_DNA"/>
</dbReference>
<evidence type="ECO:0000313" key="4">
    <source>
        <dbReference type="Proteomes" id="UP000286134"/>
    </source>
</evidence>
<gene>
    <name evidence="3" type="ORF">OnM2_003024</name>
</gene>
<evidence type="ECO:0000256" key="1">
    <source>
        <dbReference type="SAM" id="MobiDB-lite"/>
    </source>
</evidence>
<feature type="compositionally biased region" description="Basic and acidic residues" evidence="1">
    <location>
        <begin position="68"/>
        <end position="81"/>
    </location>
</feature>
<evidence type="ECO:0000313" key="3">
    <source>
        <dbReference type="EMBL" id="RKF65784.1"/>
    </source>
</evidence>
<name>A0A420I816_9PEZI</name>
<protein>
    <recommendedName>
        <fullName evidence="5">Secreted protein</fullName>
    </recommendedName>
</protein>
<feature type="signal peptide" evidence="2">
    <location>
        <begin position="1"/>
        <end position="20"/>
    </location>
</feature>